<dbReference type="EMBL" id="JAAVUP010000003">
    <property type="protein sequence ID" value="NKE18127.1"/>
    <property type="molecule type" value="Genomic_DNA"/>
</dbReference>
<feature type="region of interest" description="Disordered" evidence="7">
    <location>
        <begin position="297"/>
        <end position="324"/>
    </location>
</feature>
<dbReference type="InterPro" id="IPR027417">
    <property type="entry name" value="P-loop_NTPase"/>
</dbReference>
<dbReference type="SUPFAM" id="SSF52540">
    <property type="entry name" value="P-loop containing nucleoside triphosphate hydrolases"/>
    <property type="match status" value="1"/>
</dbReference>
<dbReference type="Pfam" id="PF07683">
    <property type="entry name" value="CobW_C"/>
    <property type="match status" value="1"/>
</dbReference>
<dbReference type="InterPro" id="IPR051316">
    <property type="entry name" value="Zinc-reg_GTPase_activator"/>
</dbReference>
<dbReference type="SMART" id="SM00833">
    <property type="entry name" value="CobW_C"/>
    <property type="match status" value="1"/>
</dbReference>
<evidence type="ECO:0000313" key="11">
    <source>
        <dbReference type="Proteomes" id="UP000746741"/>
    </source>
</evidence>
<comment type="catalytic activity">
    <reaction evidence="6">
        <text>GTP + H2O = GDP + phosphate + H(+)</text>
        <dbReference type="Rhea" id="RHEA:19669"/>
        <dbReference type="ChEBI" id="CHEBI:15377"/>
        <dbReference type="ChEBI" id="CHEBI:15378"/>
        <dbReference type="ChEBI" id="CHEBI:37565"/>
        <dbReference type="ChEBI" id="CHEBI:43474"/>
        <dbReference type="ChEBI" id="CHEBI:58189"/>
    </reaction>
    <physiologicalReaction direction="left-to-right" evidence="6">
        <dbReference type="Rhea" id="RHEA:19670"/>
    </physiologicalReaction>
</comment>
<protein>
    <submittedName>
        <fullName evidence="9">GTP-binding protein</fullName>
    </submittedName>
</protein>
<dbReference type="SUPFAM" id="SSF90002">
    <property type="entry name" value="Hypothetical protein YjiA, C-terminal domain"/>
    <property type="match status" value="1"/>
</dbReference>
<keyword evidence="1" id="KW-0547">Nucleotide-binding</keyword>
<feature type="compositionally biased region" description="Polar residues" evidence="7">
    <location>
        <begin position="315"/>
        <end position="324"/>
    </location>
</feature>
<feature type="domain" description="CobW C-terminal" evidence="8">
    <location>
        <begin position="216"/>
        <end position="306"/>
    </location>
</feature>
<evidence type="ECO:0000256" key="3">
    <source>
        <dbReference type="ARBA" id="ARBA00023186"/>
    </source>
</evidence>
<dbReference type="Proteomes" id="UP001138708">
    <property type="component" value="Unassembled WGS sequence"/>
</dbReference>
<keyword evidence="3" id="KW-0143">Chaperone</keyword>
<keyword evidence="2" id="KW-0378">Hydrolase</keyword>
<dbReference type="Proteomes" id="UP000746741">
    <property type="component" value="Unassembled WGS sequence"/>
</dbReference>
<reference evidence="10 11" key="2">
    <citation type="submission" date="2020-02" db="EMBL/GenBank/DDBJ databases">
        <authorList>
            <person name="Sun Q."/>
            <person name="Inoue M."/>
        </authorList>
    </citation>
    <scope>NUCLEOTIDE SEQUENCE [LARGE SCALE GENOMIC DNA]</scope>
    <source>
        <strain evidence="10 11">KCTC 22478</strain>
    </source>
</reference>
<comment type="caution">
    <text evidence="9">The sequence shown here is derived from an EMBL/GenBank/DDBJ whole genome shotgun (WGS) entry which is preliminary data.</text>
</comment>
<dbReference type="CDD" id="cd03112">
    <property type="entry name" value="CobW-like"/>
    <property type="match status" value="1"/>
</dbReference>
<gene>
    <name evidence="10" type="ORF">GWK15_14335</name>
    <name evidence="9" type="ORF">GXW75_22500</name>
</gene>
<evidence type="ECO:0000313" key="10">
    <source>
        <dbReference type="EMBL" id="NKE18127.1"/>
    </source>
</evidence>
<keyword evidence="11" id="KW-1185">Reference proteome</keyword>
<evidence type="ECO:0000259" key="8">
    <source>
        <dbReference type="SMART" id="SM00833"/>
    </source>
</evidence>
<dbReference type="Gene3D" id="3.40.50.300">
    <property type="entry name" value="P-loop containing nucleotide triphosphate hydrolases"/>
    <property type="match status" value="1"/>
</dbReference>
<dbReference type="Gene3D" id="3.30.1220.10">
    <property type="entry name" value="CobW-like, C-terminal domain"/>
    <property type="match status" value="1"/>
</dbReference>
<dbReference type="GO" id="GO:0016787">
    <property type="term" value="F:hydrolase activity"/>
    <property type="evidence" value="ECO:0007669"/>
    <property type="project" value="UniProtKB-KW"/>
</dbReference>
<evidence type="ECO:0000256" key="6">
    <source>
        <dbReference type="ARBA" id="ARBA00049117"/>
    </source>
</evidence>
<evidence type="ECO:0000313" key="9">
    <source>
        <dbReference type="EMBL" id="MBR0662042.1"/>
    </source>
</evidence>
<dbReference type="RefSeq" id="WP_168042004.1">
    <property type="nucleotide sequence ID" value="NZ_JAAEDK010000076.1"/>
</dbReference>
<evidence type="ECO:0000256" key="2">
    <source>
        <dbReference type="ARBA" id="ARBA00022801"/>
    </source>
</evidence>
<dbReference type="InterPro" id="IPR003495">
    <property type="entry name" value="CobW/HypB/UreG_nucleotide-bd"/>
</dbReference>
<name>A0A9X9WNY2_9PROT</name>
<evidence type="ECO:0000256" key="7">
    <source>
        <dbReference type="SAM" id="MobiDB-lite"/>
    </source>
</evidence>
<proteinExistence type="inferred from homology"/>
<evidence type="ECO:0000256" key="5">
    <source>
        <dbReference type="ARBA" id="ARBA00045658"/>
    </source>
</evidence>
<organism evidence="9 12">
    <name type="scientific">Neoroseomonas oryzicola</name>
    <dbReference type="NCBI Taxonomy" id="535904"/>
    <lineage>
        <taxon>Bacteria</taxon>
        <taxon>Pseudomonadati</taxon>
        <taxon>Pseudomonadota</taxon>
        <taxon>Alphaproteobacteria</taxon>
        <taxon>Acetobacterales</taxon>
        <taxon>Acetobacteraceae</taxon>
        <taxon>Neoroseomonas</taxon>
    </lineage>
</organism>
<dbReference type="InterPro" id="IPR011629">
    <property type="entry name" value="CobW-like_C"/>
</dbReference>
<dbReference type="AlphaFoldDB" id="A0A9X9WNY2"/>
<evidence type="ECO:0000313" key="12">
    <source>
        <dbReference type="Proteomes" id="UP001138708"/>
    </source>
</evidence>
<dbReference type="EMBL" id="JAAEDK010000076">
    <property type="protein sequence ID" value="MBR0662042.1"/>
    <property type="molecule type" value="Genomic_DNA"/>
</dbReference>
<dbReference type="InterPro" id="IPR036627">
    <property type="entry name" value="CobW-likC_sf"/>
</dbReference>
<comment type="similarity">
    <text evidence="4">Belongs to the SIMIBI class G3E GTPase family. ZNG1 subfamily.</text>
</comment>
<sequence length="324" mass="33831">MTARPPVTVIGGYLGAGKTTLLNAILAQGTGLRVAVLVNDFGEVNIDESLVVAHDGETMSLANGCICCSVAGGFGSAIGAVLRRAGEIDAIVIEASGVAEPGKVAEIAAAFRLRVDGVLVVADAEQVRSQAANTYVGESVLRQLAQADLILVNKTDLVDTATLGALRDWLDTAAPGTKRIETVRGDAPLAVLLGIAKGRPRLVADDGPGPDHARVYRSWTIARSEPLTDEAFDRLAARLSREAIRAKGFVRMAAAPGVRLLYQQVGGRWTLTEEGAWPASGGRTRIVAIGLSVAAPAQRTKGRGTGLPERPASSRIPSCSRTIR</sequence>
<evidence type="ECO:0000256" key="1">
    <source>
        <dbReference type="ARBA" id="ARBA00022741"/>
    </source>
</evidence>
<reference evidence="9" key="1">
    <citation type="submission" date="2020-01" db="EMBL/GenBank/DDBJ databases">
        <authorList>
            <person name="Rat A."/>
        </authorList>
    </citation>
    <scope>NUCLEOTIDE SEQUENCE</scope>
    <source>
        <strain evidence="9">LMG 31161</strain>
    </source>
</reference>
<reference evidence="9" key="3">
    <citation type="journal article" date="2021" name="Syst. Appl. Microbiol.">
        <title>Roseomonas hellenica sp. nov., isolated from roots of wild-growing Alkanna tinctoria.</title>
        <authorList>
            <person name="Rat A."/>
            <person name="Naranjo H.D."/>
            <person name="Lebbe L."/>
            <person name="Cnockaert M."/>
            <person name="Krigas N."/>
            <person name="Grigoriadou K."/>
            <person name="Maloupa E."/>
            <person name="Willems A."/>
        </authorList>
    </citation>
    <scope>NUCLEOTIDE SEQUENCE</scope>
    <source>
        <strain evidence="9">LMG 31161</strain>
    </source>
</reference>
<comment type="function">
    <text evidence="5">Zinc chaperone that directly transfers zinc cofactor to target proteins, thereby activating them. Zinc is transferred from the CXCC motif in the GTPase domain to the zinc binding site in target proteins in a process requiring GTP hydrolysis.</text>
</comment>
<accession>A0A9X9WNY2</accession>
<evidence type="ECO:0000256" key="4">
    <source>
        <dbReference type="ARBA" id="ARBA00034320"/>
    </source>
</evidence>
<dbReference type="PANTHER" id="PTHR13748">
    <property type="entry name" value="COBW-RELATED"/>
    <property type="match status" value="1"/>
</dbReference>
<dbReference type="GO" id="GO:0000166">
    <property type="term" value="F:nucleotide binding"/>
    <property type="evidence" value="ECO:0007669"/>
    <property type="project" value="UniProtKB-KW"/>
</dbReference>
<dbReference type="Pfam" id="PF02492">
    <property type="entry name" value="cobW"/>
    <property type="match status" value="1"/>
</dbReference>